<comment type="catalytic activity">
    <reaction evidence="1">
        <text>Random endo-hydrolysis of N-acetyl-beta-D-glucosaminide (1-&gt;4)-beta-linkages in chitin and chitodextrins.</text>
        <dbReference type="EC" id="3.2.1.14"/>
    </reaction>
</comment>
<dbReference type="Gene3D" id="3.20.20.80">
    <property type="entry name" value="Glycosidases"/>
    <property type="match status" value="1"/>
</dbReference>
<keyword evidence="6" id="KW-0624">Polysaccharide degradation</keyword>
<dbReference type="GO" id="GO:0005576">
    <property type="term" value="C:extracellular region"/>
    <property type="evidence" value="ECO:0007669"/>
    <property type="project" value="TreeGrafter"/>
</dbReference>
<dbReference type="SUPFAM" id="SSF51445">
    <property type="entry name" value="(Trans)glycosidases"/>
    <property type="match status" value="1"/>
</dbReference>
<dbReference type="STRING" id="5288.A0A5C5G3V3"/>
<dbReference type="InterPro" id="IPR011583">
    <property type="entry name" value="Chitinase_II/V-like_cat"/>
</dbReference>
<dbReference type="SMART" id="SM00636">
    <property type="entry name" value="Glyco_18"/>
    <property type="match status" value="1"/>
</dbReference>
<dbReference type="GO" id="GO:0006032">
    <property type="term" value="P:chitin catabolic process"/>
    <property type="evidence" value="ECO:0007669"/>
    <property type="project" value="UniProtKB-KW"/>
</dbReference>
<keyword evidence="5 7" id="KW-0326">Glycosidase</keyword>
<dbReference type="InterPro" id="IPR050314">
    <property type="entry name" value="Glycosyl_Hydrlase_18"/>
</dbReference>
<evidence type="ECO:0000256" key="3">
    <source>
        <dbReference type="ARBA" id="ARBA00023024"/>
    </source>
</evidence>
<evidence type="ECO:0000256" key="4">
    <source>
        <dbReference type="ARBA" id="ARBA00023277"/>
    </source>
</evidence>
<dbReference type="Gene3D" id="3.10.50.10">
    <property type="match status" value="1"/>
</dbReference>
<dbReference type="AlphaFoldDB" id="A0A5C5G3V3"/>
<comment type="similarity">
    <text evidence="8">Belongs to the glycosyl hydrolase 18 family.</text>
</comment>
<dbReference type="Proteomes" id="UP000311382">
    <property type="component" value="Unassembled WGS sequence"/>
</dbReference>
<evidence type="ECO:0000256" key="6">
    <source>
        <dbReference type="ARBA" id="ARBA00023326"/>
    </source>
</evidence>
<dbReference type="PROSITE" id="PS01095">
    <property type="entry name" value="GH18_1"/>
    <property type="match status" value="1"/>
</dbReference>
<keyword evidence="11" id="KW-1185">Reference proteome</keyword>
<dbReference type="SUPFAM" id="SSF54556">
    <property type="entry name" value="Chitinase insertion domain"/>
    <property type="match status" value="1"/>
</dbReference>
<keyword evidence="3" id="KW-0146">Chitin degradation</keyword>
<proteinExistence type="inferred from homology"/>
<evidence type="ECO:0000256" key="8">
    <source>
        <dbReference type="RuleBase" id="RU004453"/>
    </source>
</evidence>
<dbReference type="GO" id="GO:0000272">
    <property type="term" value="P:polysaccharide catabolic process"/>
    <property type="evidence" value="ECO:0007669"/>
    <property type="project" value="UniProtKB-KW"/>
</dbReference>
<sequence>MLSVGGWSGSNTFTGLVATDTARADFVSTLDTALNDYGFDGLDLDWEYPGKAGATNDFDVANDLNNYLDFFKSLREKIGNDKLISSDTSSGPWVGADGKPSSDLSGFGDVLDFITIMTYDAVTYSSTATGPNFAFDSSCAPSTQQFSFAASVQSWTDAKFPASKIMLGLASYGYAWKVAEFKDGGGVEGATSGIYQTATGTLSAADGSKSYDKIMSDKDMDYTFDDCSKTPFLYSSSSQMLITYDDPDSFAIKGAVAGNGLMGCSLYAALTQNKDGTLRDAAKKVC</sequence>
<evidence type="ECO:0000256" key="7">
    <source>
        <dbReference type="RuleBase" id="RU000489"/>
    </source>
</evidence>
<gene>
    <name evidence="10" type="ORF">DMC30DRAFT_280078</name>
</gene>
<accession>A0A5C5G3V3</accession>
<dbReference type="PANTHER" id="PTHR11177:SF317">
    <property type="entry name" value="CHITINASE 12-RELATED"/>
    <property type="match status" value="1"/>
</dbReference>
<evidence type="ECO:0000256" key="2">
    <source>
        <dbReference type="ARBA" id="ARBA00022801"/>
    </source>
</evidence>
<keyword evidence="4" id="KW-0119">Carbohydrate metabolism</keyword>
<evidence type="ECO:0000256" key="5">
    <source>
        <dbReference type="ARBA" id="ARBA00023295"/>
    </source>
</evidence>
<dbReference type="PANTHER" id="PTHR11177">
    <property type="entry name" value="CHITINASE"/>
    <property type="match status" value="1"/>
</dbReference>
<dbReference type="Pfam" id="PF00704">
    <property type="entry name" value="Glyco_hydro_18"/>
    <property type="match status" value="1"/>
</dbReference>
<dbReference type="InterPro" id="IPR001579">
    <property type="entry name" value="Glyco_hydro_18_chit_AS"/>
</dbReference>
<dbReference type="EMBL" id="SOZI01000008">
    <property type="protein sequence ID" value="TNY23790.1"/>
    <property type="molecule type" value="Genomic_DNA"/>
</dbReference>
<evidence type="ECO:0000256" key="1">
    <source>
        <dbReference type="ARBA" id="ARBA00000822"/>
    </source>
</evidence>
<dbReference type="GO" id="GO:0008843">
    <property type="term" value="F:endochitinase activity"/>
    <property type="evidence" value="ECO:0007669"/>
    <property type="project" value="UniProtKB-EC"/>
</dbReference>
<dbReference type="InterPro" id="IPR001223">
    <property type="entry name" value="Glyco_hydro18_cat"/>
</dbReference>
<reference evidence="10 11" key="1">
    <citation type="submission" date="2019-03" db="EMBL/GenBank/DDBJ databases">
        <title>Rhodosporidium diobovatum UCD-FST 08-225 genome sequencing, assembly, and annotation.</title>
        <authorList>
            <person name="Fakankun I.U."/>
            <person name="Fristensky B."/>
            <person name="Levin D.B."/>
        </authorList>
    </citation>
    <scope>NUCLEOTIDE SEQUENCE [LARGE SCALE GENOMIC DNA]</scope>
    <source>
        <strain evidence="10 11">UCD-FST 08-225</strain>
    </source>
</reference>
<name>A0A5C5G3V3_9BASI</name>
<evidence type="ECO:0000313" key="11">
    <source>
        <dbReference type="Proteomes" id="UP000311382"/>
    </source>
</evidence>
<comment type="caution">
    <text evidence="10">The sequence shown here is derived from an EMBL/GenBank/DDBJ whole genome shotgun (WGS) entry which is preliminary data.</text>
</comment>
<dbReference type="PROSITE" id="PS51910">
    <property type="entry name" value="GH18_2"/>
    <property type="match status" value="1"/>
</dbReference>
<dbReference type="InterPro" id="IPR029070">
    <property type="entry name" value="Chitinase_insertion_sf"/>
</dbReference>
<dbReference type="InterPro" id="IPR017853">
    <property type="entry name" value="GH"/>
</dbReference>
<dbReference type="GO" id="GO:0008061">
    <property type="term" value="F:chitin binding"/>
    <property type="evidence" value="ECO:0007669"/>
    <property type="project" value="InterPro"/>
</dbReference>
<organism evidence="10 11">
    <name type="scientific">Rhodotorula diobovata</name>
    <dbReference type="NCBI Taxonomy" id="5288"/>
    <lineage>
        <taxon>Eukaryota</taxon>
        <taxon>Fungi</taxon>
        <taxon>Dikarya</taxon>
        <taxon>Basidiomycota</taxon>
        <taxon>Pucciniomycotina</taxon>
        <taxon>Microbotryomycetes</taxon>
        <taxon>Sporidiobolales</taxon>
        <taxon>Sporidiobolaceae</taxon>
        <taxon>Rhodotorula</taxon>
    </lineage>
</organism>
<keyword evidence="2 7" id="KW-0378">Hydrolase</keyword>
<feature type="domain" description="GH18" evidence="9">
    <location>
        <begin position="1"/>
        <end position="286"/>
    </location>
</feature>
<protein>
    <submittedName>
        <fullName evidence="10">Glycoside hydrolase</fullName>
    </submittedName>
</protein>
<dbReference type="OrthoDB" id="73875at2759"/>
<evidence type="ECO:0000313" key="10">
    <source>
        <dbReference type="EMBL" id="TNY23790.1"/>
    </source>
</evidence>
<evidence type="ECO:0000259" key="9">
    <source>
        <dbReference type="PROSITE" id="PS51910"/>
    </source>
</evidence>